<dbReference type="GO" id="GO:0043337">
    <property type="term" value="F:cardiolipin synthase (CMP-forming)"/>
    <property type="evidence" value="ECO:0007669"/>
    <property type="project" value="TreeGrafter"/>
</dbReference>
<comment type="similarity">
    <text evidence="10">Belongs to the CDP-alcohol phosphatidyltransferase class-I family.</text>
</comment>
<evidence type="ECO:0000313" key="13">
    <source>
        <dbReference type="Proteomes" id="UP000245609"/>
    </source>
</evidence>
<dbReference type="AlphaFoldDB" id="A0A2T9Z3S2"/>
<dbReference type="Pfam" id="PF01066">
    <property type="entry name" value="CDP-OH_P_transf"/>
    <property type="match status" value="1"/>
</dbReference>
<keyword evidence="7 11" id="KW-0472">Membrane</keyword>
<evidence type="ECO:0000256" key="9">
    <source>
        <dbReference type="ARBA" id="ARBA00023264"/>
    </source>
</evidence>
<dbReference type="Proteomes" id="UP000245609">
    <property type="component" value="Unassembled WGS sequence"/>
</dbReference>
<comment type="caution">
    <text evidence="12">The sequence shown here is derived from an EMBL/GenBank/DDBJ whole genome shotgun (WGS) entry which is preliminary data.</text>
</comment>
<dbReference type="InterPro" id="IPR000462">
    <property type="entry name" value="CDP-OH_P_trans"/>
</dbReference>
<organism evidence="12 13">
    <name type="scientific">Smittium megazygosporum</name>
    <dbReference type="NCBI Taxonomy" id="133381"/>
    <lineage>
        <taxon>Eukaryota</taxon>
        <taxon>Fungi</taxon>
        <taxon>Fungi incertae sedis</taxon>
        <taxon>Zoopagomycota</taxon>
        <taxon>Kickxellomycotina</taxon>
        <taxon>Harpellomycetes</taxon>
        <taxon>Harpellales</taxon>
        <taxon>Legeriomycetaceae</taxon>
        <taxon>Smittium</taxon>
    </lineage>
</organism>
<protein>
    <submittedName>
        <fullName evidence="12">Uncharacterized protein</fullName>
    </submittedName>
</protein>
<dbReference type="EMBL" id="MBFS01002290">
    <property type="protein sequence ID" value="PVU99245.1"/>
    <property type="molecule type" value="Genomic_DNA"/>
</dbReference>
<keyword evidence="3 10" id="KW-0808">Transferase</keyword>
<keyword evidence="8" id="KW-0594">Phospholipid biosynthesis</keyword>
<evidence type="ECO:0000256" key="11">
    <source>
        <dbReference type="SAM" id="Phobius"/>
    </source>
</evidence>
<dbReference type="PROSITE" id="PS00379">
    <property type="entry name" value="CDP_ALCOHOL_P_TRANSF"/>
    <property type="match status" value="1"/>
</dbReference>
<keyword evidence="4 11" id="KW-0812">Transmembrane</keyword>
<gene>
    <name evidence="12" type="ORF">BB560_005535</name>
</gene>
<sequence>MISVYCTSVLTRANLKPCLLGNPYLLKNSIFLNNTFPASLRFQNQRFFNKFETTKNHFTTNFQNKRISHDTLYQKLSQSSIPNSAPIKVPFLGTPKLKFRLYHENPNPVEKTEYHERIITIPNILTMCRIVSSPFLGYLIVSGQYSLALYGCVIFGLTDVLDGYLARQFNMSSTVGSIIDPAADKIFISTLIVSLAYVNLLPIPLVAIFLSRDISLAVAAFYIRWKTLPKPAKNL</sequence>
<dbReference type="InterPro" id="IPR043130">
    <property type="entry name" value="CDP-OH_PTrfase_TM_dom"/>
</dbReference>
<proteinExistence type="inferred from homology"/>
<evidence type="ECO:0000256" key="4">
    <source>
        <dbReference type="ARBA" id="ARBA00022692"/>
    </source>
</evidence>
<dbReference type="InterPro" id="IPR048254">
    <property type="entry name" value="CDP_ALCOHOL_P_TRANSF_CS"/>
</dbReference>
<evidence type="ECO:0000256" key="2">
    <source>
        <dbReference type="ARBA" id="ARBA00022516"/>
    </source>
</evidence>
<dbReference type="InterPro" id="IPR050324">
    <property type="entry name" value="CDP-alcohol_PTase-I"/>
</dbReference>
<evidence type="ECO:0000256" key="3">
    <source>
        <dbReference type="ARBA" id="ARBA00022679"/>
    </source>
</evidence>
<keyword evidence="13" id="KW-1185">Reference proteome</keyword>
<comment type="subcellular location">
    <subcellularLocation>
        <location evidence="1">Membrane</location>
        <topology evidence="1">Multi-pass membrane protein</topology>
    </subcellularLocation>
</comment>
<keyword evidence="5 11" id="KW-1133">Transmembrane helix</keyword>
<evidence type="ECO:0000256" key="1">
    <source>
        <dbReference type="ARBA" id="ARBA00004141"/>
    </source>
</evidence>
<accession>A0A2T9Z3S2</accession>
<dbReference type="OrthoDB" id="10020554at2759"/>
<evidence type="ECO:0000313" key="12">
    <source>
        <dbReference type="EMBL" id="PVU99245.1"/>
    </source>
</evidence>
<evidence type="ECO:0000256" key="7">
    <source>
        <dbReference type="ARBA" id="ARBA00023136"/>
    </source>
</evidence>
<dbReference type="PANTHER" id="PTHR14269:SF60">
    <property type="entry name" value="CARDIOLIPIN SYNTHASE (CMP-FORMING)"/>
    <property type="match status" value="1"/>
</dbReference>
<name>A0A2T9Z3S2_9FUNG</name>
<keyword evidence="2" id="KW-0444">Lipid biosynthesis</keyword>
<dbReference type="PANTHER" id="PTHR14269">
    <property type="entry name" value="CDP-DIACYLGLYCEROL--GLYCEROL-3-PHOSPHATE 3-PHOSPHATIDYLTRANSFERASE-RELATED"/>
    <property type="match status" value="1"/>
</dbReference>
<feature type="transmembrane region" description="Helical" evidence="11">
    <location>
        <begin position="178"/>
        <end position="197"/>
    </location>
</feature>
<keyword evidence="9" id="KW-1208">Phospholipid metabolism</keyword>
<reference evidence="12 13" key="1">
    <citation type="journal article" date="2018" name="MBio">
        <title>Comparative Genomics Reveals the Core Gene Toolbox for the Fungus-Insect Symbiosis.</title>
        <authorList>
            <person name="Wang Y."/>
            <person name="Stata M."/>
            <person name="Wang W."/>
            <person name="Stajich J.E."/>
            <person name="White M.M."/>
            <person name="Moncalvo J.M."/>
        </authorList>
    </citation>
    <scope>NUCLEOTIDE SEQUENCE [LARGE SCALE GENOMIC DNA]</scope>
    <source>
        <strain evidence="12 13">SC-DP-2</strain>
    </source>
</reference>
<evidence type="ECO:0000256" key="8">
    <source>
        <dbReference type="ARBA" id="ARBA00023209"/>
    </source>
</evidence>
<evidence type="ECO:0000256" key="5">
    <source>
        <dbReference type="ARBA" id="ARBA00022989"/>
    </source>
</evidence>
<dbReference type="STRING" id="133381.A0A2T9Z3S2"/>
<keyword evidence="6" id="KW-0443">Lipid metabolism</keyword>
<evidence type="ECO:0000256" key="10">
    <source>
        <dbReference type="RuleBase" id="RU003750"/>
    </source>
</evidence>
<dbReference type="Gene3D" id="1.20.120.1760">
    <property type="match status" value="1"/>
</dbReference>
<evidence type="ECO:0000256" key="6">
    <source>
        <dbReference type="ARBA" id="ARBA00023098"/>
    </source>
</evidence>
<dbReference type="GO" id="GO:0032049">
    <property type="term" value="P:cardiolipin biosynthetic process"/>
    <property type="evidence" value="ECO:0007669"/>
    <property type="project" value="TreeGrafter"/>
</dbReference>
<dbReference type="GO" id="GO:0016020">
    <property type="term" value="C:membrane"/>
    <property type="evidence" value="ECO:0007669"/>
    <property type="project" value="UniProtKB-SubCell"/>
</dbReference>
<dbReference type="GO" id="GO:0005739">
    <property type="term" value="C:mitochondrion"/>
    <property type="evidence" value="ECO:0007669"/>
    <property type="project" value="TreeGrafter"/>
</dbReference>